<dbReference type="eggNOG" id="COG2226">
    <property type="taxonomic scope" value="Bacteria"/>
</dbReference>
<evidence type="ECO:0000313" key="6">
    <source>
        <dbReference type="EMBL" id="KGF85569.1"/>
    </source>
</evidence>
<dbReference type="PANTHER" id="PTHR44068">
    <property type="entry name" value="ZGC:194242"/>
    <property type="match status" value="1"/>
</dbReference>
<accession>A0A0A1ZBT5</accession>
<protein>
    <submittedName>
        <fullName evidence="6">2-methyl-6-phytyl-1,4-benzoquinone methyltransferase</fullName>
    </submittedName>
</protein>
<dbReference type="Pfam" id="PF08241">
    <property type="entry name" value="Methyltransf_11"/>
    <property type="match status" value="1"/>
</dbReference>
<feature type="domain" description="Methyltransferase type 11" evidence="5">
    <location>
        <begin position="97"/>
        <end position="191"/>
    </location>
</feature>
<dbReference type="OrthoDB" id="9769602at2"/>
<feature type="region of interest" description="SAM motif II" evidence="4">
    <location>
        <begin position="156"/>
        <end position="164"/>
    </location>
</feature>
<evidence type="ECO:0000313" key="7">
    <source>
        <dbReference type="Proteomes" id="UP000030598"/>
    </source>
</evidence>
<dbReference type="Proteomes" id="UP000030598">
    <property type="component" value="Unassembled WGS sequence"/>
</dbReference>
<keyword evidence="3 4" id="KW-0949">S-adenosyl-L-methionine</keyword>
<sequence>MFQLLLPFFLLALSLFTLTIIWRIKARKFISSTTVASAYDAWTEDKLLERLWGEHIHLGFYPLNKRNIDFRNAKVQFVHELVKWSGLDTLPKGSRILDVGCGIGGSSRILAKNYGFNVTGITISPAQVKRARDLTPLGLNCNFQVMDALDLKFEDGSFDAIWSVEAGAHMIDKSKFADEMLRTLRPGGYLALADWNSRDLRAYPPSFFEKLVLKQLLEQWVHPNFISINEFGDILRTNKNSAGKVVCENWNTYTNPSWYDSIIEGIRRPFTILSLGPLALIKSIREIPTILLMNWAFRKGLMEFGVYKCRG</sequence>
<dbReference type="SUPFAM" id="SSF53335">
    <property type="entry name" value="S-adenosyl-L-methionine-dependent methyltransferases"/>
    <property type="match status" value="1"/>
</dbReference>
<dbReference type="PROSITE" id="PS51581">
    <property type="entry name" value="SAM_GTMT"/>
    <property type="match status" value="1"/>
</dbReference>
<evidence type="ECO:0000259" key="5">
    <source>
        <dbReference type="Pfam" id="PF08241"/>
    </source>
</evidence>
<evidence type="ECO:0000256" key="2">
    <source>
        <dbReference type="ARBA" id="ARBA00022679"/>
    </source>
</evidence>
<dbReference type="GO" id="GO:0008757">
    <property type="term" value="F:S-adenosylmethionine-dependent methyltransferase activity"/>
    <property type="evidence" value="ECO:0007669"/>
    <property type="project" value="InterPro"/>
</dbReference>
<evidence type="ECO:0000256" key="3">
    <source>
        <dbReference type="ARBA" id="ARBA00022691"/>
    </source>
</evidence>
<dbReference type="PANTHER" id="PTHR44068:SF11">
    <property type="entry name" value="GERANYL DIPHOSPHATE 2-C-METHYLTRANSFERASE"/>
    <property type="match status" value="1"/>
</dbReference>
<dbReference type="CDD" id="cd02440">
    <property type="entry name" value="AdoMet_MTases"/>
    <property type="match status" value="1"/>
</dbReference>
<gene>
    <name evidence="6" type="ORF">EU91_1672</name>
</gene>
<dbReference type="InterPro" id="IPR029063">
    <property type="entry name" value="SAM-dependent_MTases_sf"/>
</dbReference>
<proteinExistence type="inferred from homology"/>
<dbReference type="GO" id="GO:0032259">
    <property type="term" value="P:methylation"/>
    <property type="evidence" value="ECO:0007669"/>
    <property type="project" value="UniProtKB-UniRule"/>
</dbReference>
<keyword evidence="1 4" id="KW-0489">Methyltransferase</keyword>
<dbReference type="STRING" id="59925.EU91_1672"/>
<keyword evidence="2 4" id="KW-0808">Transferase</keyword>
<name>A0A0A1ZBT5_PROMR</name>
<dbReference type="AlphaFoldDB" id="A0A0A1ZBT5"/>
<dbReference type="EMBL" id="JNAH01000008">
    <property type="protein sequence ID" value="KGF85569.1"/>
    <property type="molecule type" value="Genomic_DNA"/>
</dbReference>
<dbReference type="InterPro" id="IPR025774">
    <property type="entry name" value="PiNMT-like"/>
</dbReference>
<comment type="similarity">
    <text evidence="4">Belongs to the class I-like SAM-binding methyltransferase superfamily. gTMT family.</text>
</comment>
<reference evidence="7" key="1">
    <citation type="journal article" date="2014" name="Sci. Data">
        <title>Genomes of diverse isolates of the marine cyanobacterium Prochlorococcus.</title>
        <authorList>
            <person name="Biller S."/>
            <person name="Berube P."/>
            <person name="Thompson J."/>
            <person name="Kelly L."/>
            <person name="Roggensack S."/>
            <person name="Awad L."/>
            <person name="Roache-Johnson K."/>
            <person name="Ding H."/>
            <person name="Giovannoni S.J."/>
            <person name="Moore L.R."/>
            <person name="Chisholm S.W."/>
        </authorList>
    </citation>
    <scope>NUCLEOTIDE SEQUENCE [LARGE SCALE GENOMIC DNA]</scope>
    <source>
        <strain evidence="7">GP2</strain>
    </source>
</reference>
<dbReference type="Gene3D" id="3.40.50.150">
    <property type="entry name" value="Vaccinia Virus protein VP39"/>
    <property type="match status" value="1"/>
</dbReference>
<dbReference type="RefSeq" id="WP_032525039.1">
    <property type="nucleotide sequence ID" value="NZ_CP138934.1"/>
</dbReference>
<comment type="caution">
    <text evidence="6">The sequence shown here is derived from an EMBL/GenBank/DDBJ whole genome shotgun (WGS) entry which is preliminary data.</text>
</comment>
<dbReference type="InterPro" id="IPR050447">
    <property type="entry name" value="Erg6_SMT_methyltransf"/>
</dbReference>
<dbReference type="InterPro" id="IPR013216">
    <property type="entry name" value="Methyltransf_11"/>
</dbReference>
<feature type="region of interest" description="SAM motif I" evidence="4">
    <location>
        <begin position="96"/>
        <end position="105"/>
    </location>
</feature>
<feature type="region of interest" description="SAM motif III" evidence="4">
    <location>
        <begin position="183"/>
        <end position="192"/>
    </location>
</feature>
<evidence type="ECO:0000256" key="1">
    <source>
        <dbReference type="ARBA" id="ARBA00022603"/>
    </source>
</evidence>
<evidence type="ECO:0000256" key="4">
    <source>
        <dbReference type="PROSITE-ProRule" id="PRU00914"/>
    </source>
</evidence>
<organism evidence="6 7">
    <name type="scientific">Prochlorococcus marinus str. GP2</name>
    <dbReference type="NCBI Taxonomy" id="59925"/>
    <lineage>
        <taxon>Bacteria</taxon>
        <taxon>Bacillati</taxon>
        <taxon>Cyanobacteriota</taxon>
        <taxon>Cyanophyceae</taxon>
        <taxon>Synechococcales</taxon>
        <taxon>Prochlorococcaceae</taxon>
        <taxon>Prochlorococcus</taxon>
    </lineage>
</organism>